<evidence type="ECO:0000313" key="3">
    <source>
        <dbReference type="Proteomes" id="UP000198282"/>
    </source>
</evidence>
<name>A0A239IXF9_9ACTN</name>
<evidence type="ECO:0000313" key="2">
    <source>
        <dbReference type="EMBL" id="SNS98082.1"/>
    </source>
</evidence>
<feature type="non-terminal residue" evidence="2">
    <location>
        <position position="161"/>
    </location>
</feature>
<dbReference type="PANTHER" id="PTHR43014">
    <property type="entry name" value="MERCURIC REDUCTASE"/>
    <property type="match status" value="1"/>
</dbReference>
<dbReference type="RefSeq" id="WP_179282144.1">
    <property type="nucleotide sequence ID" value="NZ_FZOD01000021.1"/>
</dbReference>
<dbReference type="Proteomes" id="UP000198282">
    <property type="component" value="Unassembled WGS sequence"/>
</dbReference>
<dbReference type="PANTHER" id="PTHR43014:SF4">
    <property type="entry name" value="PYRIDINE NUCLEOTIDE-DISULFIDE OXIDOREDUCTASE RCLA-RELATED"/>
    <property type="match status" value="1"/>
</dbReference>
<organism evidence="2 3">
    <name type="scientific">Streptosporangium subroseum</name>
    <dbReference type="NCBI Taxonomy" id="106412"/>
    <lineage>
        <taxon>Bacteria</taxon>
        <taxon>Bacillati</taxon>
        <taxon>Actinomycetota</taxon>
        <taxon>Actinomycetes</taxon>
        <taxon>Streptosporangiales</taxon>
        <taxon>Streptosporangiaceae</taxon>
        <taxon>Streptosporangium</taxon>
    </lineage>
</organism>
<dbReference type="AlphaFoldDB" id="A0A239IXF9"/>
<dbReference type="GO" id="GO:0050660">
    <property type="term" value="F:flavin adenine dinucleotide binding"/>
    <property type="evidence" value="ECO:0007669"/>
    <property type="project" value="TreeGrafter"/>
</dbReference>
<protein>
    <submittedName>
        <fullName evidence="2">Pyridine nucleotide-disulphide oxidoreductase</fullName>
    </submittedName>
</protein>
<dbReference type="InterPro" id="IPR036188">
    <property type="entry name" value="FAD/NAD-bd_sf"/>
</dbReference>
<evidence type="ECO:0000259" key="1">
    <source>
        <dbReference type="Pfam" id="PF07992"/>
    </source>
</evidence>
<feature type="domain" description="FAD/NAD(P)-binding" evidence="1">
    <location>
        <begin position="11"/>
        <end position="158"/>
    </location>
</feature>
<gene>
    <name evidence="2" type="ORF">SAMN05216276_10211</name>
</gene>
<reference evidence="2 3" key="1">
    <citation type="submission" date="2017-06" db="EMBL/GenBank/DDBJ databases">
        <authorList>
            <person name="Kim H.J."/>
            <person name="Triplett B.A."/>
        </authorList>
    </citation>
    <scope>NUCLEOTIDE SEQUENCE [LARGE SCALE GENOMIC DNA]</scope>
    <source>
        <strain evidence="2 3">CGMCC 4.2132</strain>
    </source>
</reference>
<proteinExistence type="predicted"/>
<dbReference type="PRINTS" id="PR00411">
    <property type="entry name" value="PNDRDTASEI"/>
</dbReference>
<sequence>MDTTNDTLHADLLVIGFGKGGKAVANTMGRLGKRVVLVEQSNRMYGGTCPNVGCVPTKALVHHAEKRRTSDPAQEWYARSVEEVQALTALFRRGNYEALNNAETTTVLTGRATFLDPHTVAVEAGGERLIVSAETILINTGAETIIPDVPGLRESKHTLTS</sequence>
<dbReference type="Gene3D" id="3.50.50.60">
    <property type="entry name" value="FAD/NAD(P)-binding domain"/>
    <property type="match status" value="1"/>
</dbReference>
<accession>A0A239IXF9</accession>
<keyword evidence="3" id="KW-1185">Reference proteome</keyword>
<dbReference type="SUPFAM" id="SSF51905">
    <property type="entry name" value="FAD/NAD(P)-binding domain"/>
    <property type="match status" value="1"/>
</dbReference>
<dbReference type="Pfam" id="PF07992">
    <property type="entry name" value="Pyr_redox_2"/>
    <property type="match status" value="1"/>
</dbReference>
<dbReference type="InterPro" id="IPR023753">
    <property type="entry name" value="FAD/NAD-binding_dom"/>
</dbReference>
<dbReference type="EMBL" id="FZOD01000021">
    <property type="protein sequence ID" value="SNS98082.1"/>
    <property type="molecule type" value="Genomic_DNA"/>
</dbReference>
<dbReference type="GO" id="GO:0003955">
    <property type="term" value="F:NAD(P)H dehydrogenase (quinone) activity"/>
    <property type="evidence" value="ECO:0007669"/>
    <property type="project" value="TreeGrafter"/>
</dbReference>